<organism evidence="1 2">
    <name type="scientific">Nepenthes gracilis</name>
    <name type="common">Slender pitcher plant</name>
    <dbReference type="NCBI Taxonomy" id="150966"/>
    <lineage>
        <taxon>Eukaryota</taxon>
        <taxon>Viridiplantae</taxon>
        <taxon>Streptophyta</taxon>
        <taxon>Embryophyta</taxon>
        <taxon>Tracheophyta</taxon>
        <taxon>Spermatophyta</taxon>
        <taxon>Magnoliopsida</taxon>
        <taxon>eudicotyledons</taxon>
        <taxon>Gunneridae</taxon>
        <taxon>Pentapetalae</taxon>
        <taxon>Caryophyllales</taxon>
        <taxon>Nepenthaceae</taxon>
        <taxon>Nepenthes</taxon>
    </lineage>
</organism>
<reference evidence="1" key="1">
    <citation type="submission" date="2023-05" db="EMBL/GenBank/DDBJ databases">
        <title>Nepenthes gracilis genome sequencing.</title>
        <authorList>
            <person name="Fukushima K."/>
        </authorList>
    </citation>
    <scope>NUCLEOTIDE SEQUENCE</scope>
    <source>
        <strain evidence="1">SING2019-196</strain>
    </source>
</reference>
<protein>
    <submittedName>
        <fullName evidence="1">Uncharacterized protein</fullName>
    </submittedName>
</protein>
<comment type="caution">
    <text evidence="1">The sequence shown here is derived from an EMBL/GenBank/DDBJ whole genome shotgun (WGS) entry which is preliminary data.</text>
</comment>
<gene>
    <name evidence="1" type="ORF">Nepgr_027065</name>
</gene>
<dbReference type="EMBL" id="BSYO01000029">
    <property type="protein sequence ID" value="GMH25222.1"/>
    <property type="molecule type" value="Genomic_DNA"/>
</dbReference>
<keyword evidence="2" id="KW-1185">Reference proteome</keyword>
<accession>A0AAD3T9D0</accession>
<name>A0AAD3T9D0_NEPGR</name>
<sequence length="126" mass="14134">MVAVFNKELLSCRSSQSLLPYQPQPPPSELPRVAVNAETDKLKVVEIQAQELERVISIREKLEHAQNEEVSSSWGKLCTYRVPRSLRDIADSKAYIPQVVLGALPPWKRISPGDRMAQMAGPESRP</sequence>
<evidence type="ECO:0000313" key="1">
    <source>
        <dbReference type="EMBL" id="GMH25222.1"/>
    </source>
</evidence>
<proteinExistence type="predicted"/>
<evidence type="ECO:0000313" key="2">
    <source>
        <dbReference type="Proteomes" id="UP001279734"/>
    </source>
</evidence>
<dbReference type="AlphaFoldDB" id="A0AAD3T9D0"/>
<dbReference type="Proteomes" id="UP001279734">
    <property type="component" value="Unassembled WGS sequence"/>
</dbReference>